<evidence type="ECO:0000313" key="3">
    <source>
        <dbReference type="Proteomes" id="UP000001382"/>
    </source>
</evidence>
<organism evidence="2 3">
    <name type="scientific">Geodermatophilus obscurus (strain ATCC 25078 / DSM 43160 / JCM 3152 / CCUG 61914 / KCC A-0152 / KCTC 9177 / NBRC 13315 / NRRL B-3577 / G-20)</name>
    <dbReference type="NCBI Taxonomy" id="526225"/>
    <lineage>
        <taxon>Bacteria</taxon>
        <taxon>Bacillati</taxon>
        <taxon>Actinomycetota</taxon>
        <taxon>Actinomycetes</taxon>
        <taxon>Geodermatophilales</taxon>
        <taxon>Geodermatophilaceae</taxon>
        <taxon>Geodermatophilus</taxon>
    </lineage>
</organism>
<reference evidence="3" key="2">
    <citation type="submission" date="2010-01" db="EMBL/GenBank/DDBJ databases">
        <title>The complete genome of Geodermatophilus obscurus DSM 43160.</title>
        <authorList>
            <consortium name="US DOE Joint Genome Institute (JGI-PGF)"/>
            <person name="Lucas S."/>
            <person name="Copeland A."/>
            <person name="Lapidus A."/>
            <person name="Glavina del Rio T."/>
            <person name="Dalin E."/>
            <person name="Tice H."/>
            <person name="Bruce D."/>
            <person name="Goodwin L."/>
            <person name="Pitluck S."/>
            <person name="Kyrpides N."/>
            <person name="Mavromatis K."/>
            <person name="Ivanova N."/>
            <person name="Munk A.C."/>
            <person name="Brettin T."/>
            <person name="Detter J.C."/>
            <person name="Han C."/>
            <person name="Larimer F."/>
            <person name="Land M."/>
            <person name="Hauser L."/>
            <person name="Markowitz V."/>
            <person name="Cheng J.-F."/>
            <person name="Hugenholtz P."/>
            <person name="Woyke T."/>
            <person name="Wu D."/>
            <person name="Jando M."/>
            <person name="Schneider S."/>
            <person name="Klenk H.-P."/>
            <person name="Eisen J.A."/>
        </authorList>
    </citation>
    <scope>NUCLEOTIDE SEQUENCE [LARGE SCALE GENOMIC DNA]</scope>
    <source>
        <strain evidence="3">ATCC 25078 / DSM 43160 / JCM 3152 / KCC A-0152 / KCTC 9177 / NBRC 13315 / NRRL B-3577 / G-20</strain>
    </source>
</reference>
<dbReference type="InterPro" id="IPR029058">
    <property type="entry name" value="AB_hydrolase_fold"/>
</dbReference>
<keyword evidence="3" id="KW-1185">Reference proteome</keyword>
<proteinExistence type="predicted"/>
<dbReference type="STRING" id="526225.Gobs_2863"/>
<dbReference type="Gene3D" id="3.40.50.1820">
    <property type="entry name" value="alpha/beta hydrolase"/>
    <property type="match status" value="1"/>
</dbReference>
<evidence type="ECO:0000313" key="2">
    <source>
        <dbReference type="EMBL" id="ADB75490.1"/>
    </source>
</evidence>
<dbReference type="SUPFAM" id="SSF53474">
    <property type="entry name" value="alpha/beta-Hydrolases"/>
    <property type="match status" value="1"/>
</dbReference>
<name>D2S7N1_GEOOG</name>
<dbReference type="AlphaFoldDB" id="D2S7N1"/>
<dbReference type="GO" id="GO:0016787">
    <property type="term" value="F:hydrolase activity"/>
    <property type="evidence" value="ECO:0007669"/>
    <property type="project" value="UniProtKB-KW"/>
</dbReference>
<sequence>MSLPPALTSPGTPVAWPPGAVFATTDLDGPVRHLDLGGPAGAPAVLCVHGLGGSALNWGLLAPFLSGSHRVLAVDLFGHGGSGVPTGSRPDAVTADRRLLDRFVREVVGEPVVLLGHSMGGVLAVLQAAAAPETIRRLVLLSPPVPGTAGRLDLAIAAKLAFLRLPGVAGAVARQLAALPSEQVVDRQLRQATPHLHRIPADGIAAAVAQTRERAARTDAAAGQAEQWAALLGTMALLARPRAWRRTLAGVAVPTLWLHGADDPLAQVDRARALAATRPDWTFEARSGVGHLPALEDPAWTADRILAGDGPGSR</sequence>
<dbReference type="PANTHER" id="PTHR46438">
    <property type="entry name" value="ALPHA/BETA-HYDROLASES SUPERFAMILY PROTEIN"/>
    <property type="match status" value="1"/>
</dbReference>
<dbReference type="Proteomes" id="UP000001382">
    <property type="component" value="Chromosome"/>
</dbReference>
<protein>
    <submittedName>
        <fullName evidence="2">Alpha/beta hydrolase fold protein</fullName>
    </submittedName>
</protein>
<feature type="domain" description="AB hydrolase-1" evidence="1">
    <location>
        <begin position="45"/>
        <end position="303"/>
    </location>
</feature>
<evidence type="ECO:0000259" key="1">
    <source>
        <dbReference type="Pfam" id="PF12697"/>
    </source>
</evidence>
<dbReference type="PANTHER" id="PTHR46438:SF11">
    <property type="entry name" value="LIPASE-RELATED"/>
    <property type="match status" value="1"/>
</dbReference>
<accession>D2S7N1</accession>
<dbReference type="eggNOG" id="COG2267">
    <property type="taxonomic scope" value="Bacteria"/>
</dbReference>
<dbReference type="HOGENOM" id="CLU_020336_13_2_11"/>
<dbReference type="Pfam" id="PF12697">
    <property type="entry name" value="Abhydrolase_6"/>
    <property type="match status" value="1"/>
</dbReference>
<gene>
    <name evidence="2" type="ordered locus">Gobs_2863</name>
</gene>
<dbReference type="KEGG" id="gob:Gobs_2863"/>
<dbReference type="InterPro" id="IPR000073">
    <property type="entry name" value="AB_hydrolase_1"/>
</dbReference>
<dbReference type="RefSeq" id="WP_012948923.1">
    <property type="nucleotide sequence ID" value="NC_013757.1"/>
</dbReference>
<dbReference type="EMBL" id="CP001867">
    <property type="protein sequence ID" value="ADB75490.1"/>
    <property type="molecule type" value="Genomic_DNA"/>
</dbReference>
<keyword evidence="2" id="KW-0378">Hydrolase</keyword>
<reference evidence="2 3" key="1">
    <citation type="journal article" date="2010" name="Stand. Genomic Sci.">
        <title>Complete genome sequence of Geodermatophilus obscurus type strain (G-20).</title>
        <authorList>
            <person name="Ivanova N."/>
            <person name="Sikorski J."/>
            <person name="Jando M."/>
            <person name="Munk C."/>
            <person name="Lapidus A."/>
            <person name="Glavina Del Rio T."/>
            <person name="Copeland A."/>
            <person name="Tice H."/>
            <person name="Cheng J.-F."/>
            <person name="Lucas S."/>
            <person name="Chen F."/>
            <person name="Nolan M."/>
            <person name="Bruce D."/>
            <person name="Goodwin L."/>
            <person name="Pitluck S."/>
            <person name="Mavromatis K."/>
            <person name="Mikhailova N."/>
            <person name="Pati A."/>
            <person name="Chen A."/>
            <person name="Palaniappan K."/>
            <person name="Land M."/>
            <person name="Hauser L."/>
            <person name="Chang Y.-J."/>
            <person name="Jeffries C.D."/>
            <person name="Meincke L."/>
            <person name="Brettin T."/>
            <person name="Detter J.C."/>
            <person name="Detter J.C."/>
            <person name="Rohde M."/>
            <person name="Goeker M."/>
            <person name="Bristow J."/>
            <person name="Eisen J.A."/>
            <person name="Markowitz V."/>
            <person name="Hugenholtz P."/>
            <person name="Kyrpides N.C."/>
            <person name="Klenk H.-P."/>
        </authorList>
    </citation>
    <scope>NUCLEOTIDE SEQUENCE [LARGE SCALE GENOMIC DNA]</scope>
    <source>
        <strain evidence="3">ATCC 25078 / DSM 43160 / JCM 3152 / KCC A-0152 / KCTC 9177 / NBRC 13315 / NRRL B-3577 / G-20</strain>
    </source>
</reference>
<dbReference type="PRINTS" id="PR00111">
    <property type="entry name" value="ABHYDROLASE"/>
</dbReference>